<feature type="region of interest" description="Disordered" evidence="1">
    <location>
        <begin position="270"/>
        <end position="300"/>
    </location>
</feature>
<reference evidence="4" key="1">
    <citation type="journal article" date="2013" name="Genome Announc.">
        <title>Draft genome sequence of the grapevine dieback fungus Eutypa lata UCR-EL1.</title>
        <authorList>
            <person name="Blanco-Ulate B."/>
            <person name="Rolshausen P.E."/>
            <person name="Cantu D."/>
        </authorList>
    </citation>
    <scope>NUCLEOTIDE SEQUENCE [LARGE SCALE GENOMIC DNA]</scope>
    <source>
        <strain evidence="4">UCR-EL1</strain>
    </source>
</reference>
<name>M7T4P2_EUTLA</name>
<feature type="compositionally biased region" description="Basic and acidic residues" evidence="1">
    <location>
        <begin position="288"/>
        <end position="300"/>
    </location>
</feature>
<dbReference type="InterPro" id="IPR011251">
    <property type="entry name" value="Luciferase-like_dom"/>
</dbReference>
<evidence type="ECO:0000313" key="3">
    <source>
        <dbReference type="EMBL" id="EMR61590.1"/>
    </source>
</evidence>
<dbReference type="HOGENOM" id="CLU_022256_3_0_1"/>
<dbReference type="OMA" id="ERWVTEA"/>
<evidence type="ECO:0000259" key="2">
    <source>
        <dbReference type="Pfam" id="PF00296"/>
    </source>
</evidence>
<dbReference type="AlphaFoldDB" id="M7T4P2"/>
<dbReference type="Pfam" id="PF00296">
    <property type="entry name" value="Bac_luciferase"/>
    <property type="match status" value="1"/>
</dbReference>
<accession>M7T4P2</accession>
<dbReference type="GO" id="GO:0016705">
    <property type="term" value="F:oxidoreductase activity, acting on paired donors, with incorporation or reduction of molecular oxygen"/>
    <property type="evidence" value="ECO:0007669"/>
    <property type="project" value="InterPro"/>
</dbReference>
<dbReference type="eggNOG" id="ENOG502SH57">
    <property type="taxonomic scope" value="Eukaryota"/>
</dbReference>
<sequence length="300" mass="32951">MLTRERGIDDAVIKDTTTSTFTDPTKVRKVEHSGRFFKSVSAHQVDPSPQRTPLLFQAGMSPAGSAFAAKHAECIFVGGPTPAFMGANIKKTRELAVAAGRDPYDIKFFVQFTPILGATDEEAREKLARYKKYAITDGGLALFGGISNIDVSKFPPGEEFPTDPEHPLMKDIEASRKRRLLVRPDGYERWTPETLGDFQSIGGSGTFKVGSGKTVADEIERWVTEADVDGFNIGHVVVPGAWEDVVEYLIPELDRRGWLGNGDYAVPGGTARENLYRSPGDPQLRSTHPGEKYKFVSGEK</sequence>
<dbReference type="InterPro" id="IPR051260">
    <property type="entry name" value="Diverse_substr_monoxygenases"/>
</dbReference>
<dbReference type="SUPFAM" id="SSF51679">
    <property type="entry name" value="Bacterial luciferase-like"/>
    <property type="match status" value="1"/>
</dbReference>
<evidence type="ECO:0000256" key="1">
    <source>
        <dbReference type="SAM" id="MobiDB-lite"/>
    </source>
</evidence>
<protein>
    <submittedName>
        <fullName evidence="3">Putative xenobiotic compound family protein</fullName>
    </submittedName>
</protein>
<proteinExistence type="predicted"/>
<dbReference type="Proteomes" id="UP000012174">
    <property type="component" value="Unassembled WGS sequence"/>
</dbReference>
<organism evidence="3 4">
    <name type="scientific">Eutypa lata (strain UCR-EL1)</name>
    <name type="common">Grapevine dieback disease fungus</name>
    <name type="synonym">Eutypa armeniacae</name>
    <dbReference type="NCBI Taxonomy" id="1287681"/>
    <lineage>
        <taxon>Eukaryota</taxon>
        <taxon>Fungi</taxon>
        <taxon>Dikarya</taxon>
        <taxon>Ascomycota</taxon>
        <taxon>Pezizomycotina</taxon>
        <taxon>Sordariomycetes</taxon>
        <taxon>Xylariomycetidae</taxon>
        <taxon>Xylariales</taxon>
        <taxon>Diatrypaceae</taxon>
        <taxon>Eutypa</taxon>
    </lineage>
</organism>
<dbReference type="KEGG" id="ela:UCREL1_11477"/>
<gene>
    <name evidence="3" type="ORF">UCREL1_11477</name>
</gene>
<dbReference type="InterPro" id="IPR036661">
    <property type="entry name" value="Luciferase-like_sf"/>
</dbReference>
<dbReference type="OrthoDB" id="5561043at2759"/>
<dbReference type="PANTHER" id="PTHR30011:SF30">
    <property type="entry name" value="XENOBIOTIC COMPOUND MONOOXYGENASE, DSZA FAMILY (AFU_ORTHOLOGUE AFUA_6G01920)"/>
    <property type="match status" value="1"/>
</dbReference>
<evidence type="ECO:0000313" key="4">
    <source>
        <dbReference type="Proteomes" id="UP000012174"/>
    </source>
</evidence>
<feature type="domain" description="Luciferase-like" evidence="2">
    <location>
        <begin position="28"/>
        <end position="223"/>
    </location>
</feature>
<keyword evidence="4" id="KW-1185">Reference proteome</keyword>
<dbReference type="Gene3D" id="3.20.20.30">
    <property type="entry name" value="Luciferase-like domain"/>
    <property type="match status" value="1"/>
</dbReference>
<dbReference type="EMBL" id="KB707583">
    <property type="protein sequence ID" value="EMR61590.1"/>
    <property type="molecule type" value="Genomic_DNA"/>
</dbReference>
<dbReference type="PANTHER" id="PTHR30011">
    <property type="entry name" value="ALKANESULFONATE MONOOXYGENASE-RELATED"/>
    <property type="match status" value="1"/>
</dbReference>